<comment type="caution">
    <text evidence="2">The sequence shown here is derived from an EMBL/GenBank/DDBJ whole genome shotgun (WGS) entry which is preliminary data.</text>
</comment>
<gene>
    <name evidence="2" type="ORF">C7460_10323</name>
</gene>
<dbReference type="RefSeq" id="WP_115866801.1">
    <property type="nucleotide sequence ID" value="NZ_QREG01000003.1"/>
</dbReference>
<protein>
    <submittedName>
        <fullName evidence="2">Uncharacterized protein YbjT (DUF2867 family)</fullName>
    </submittedName>
</protein>
<dbReference type="AlphaFoldDB" id="A0A3D9L5P0"/>
<dbReference type="GO" id="GO:0044877">
    <property type="term" value="F:protein-containing complex binding"/>
    <property type="evidence" value="ECO:0007669"/>
    <property type="project" value="TreeGrafter"/>
</dbReference>
<accession>A0A3D9L5P0</accession>
<dbReference type="EMBL" id="QREG01000003">
    <property type="protein sequence ID" value="REE01507.1"/>
    <property type="molecule type" value="Genomic_DNA"/>
</dbReference>
<dbReference type="PANTHER" id="PTHR12126:SF11">
    <property type="entry name" value="NADH DEHYDROGENASE [UBIQUINONE] 1 ALPHA SUBCOMPLEX SUBUNIT 9, MITOCHONDRIAL"/>
    <property type="match status" value="1"/>
</dbReference>
<evidence type="ECO:0000313" key="3">
    <source>
        <dbReference type="Proteomes" id="UP000256779"/>
    </source>
</evidence>
<dbReference type="InterPro" id="IPR036291">
    <property type="entry name" value="NAD(P)-bd_dom_sf"/>
</dbReference>
<evidence type="ECO:0000259" key="1">
    <source>
        <dbReference type="Pfam" id="PF13460"/>
    </source>
</evidence>
<dbReference type="OrthoDB" id="9774199at2"/>
<dbReference type="InterPro" id="IPR051207">
    <property type="entry name" value="ComplexI_NDUFA9_subunit"/>
</dbReference>
<name>A0A3D9L5P0_MARFU</name>
<organism evidence="2 3">
    <name type="scientific">Marinoscillum furvescens DSM 4134</name>
    <dbReference type="NCBI Taxonomy" id="1122208"/>
    <lineage>
        <taxon>Bacteria</taxon>
        <taxon>Pseudomonadati</taxon>
        <taxon>Bacteroidota</taxon>
        <taxon>Cytophagia</taxon>
        <taxon>Cytophagales</taxon>
        <taxon>Reichenbachiellaceae</taxon>
        <taxon>Marinoscillum</taxon>
    </lineage>
</organism>
<evidence type="ECO:0000313" key="2">
    <source>
        <dbReference type="EMBL" id="REE01507.1"/>
    </source>
</evidence>
<feature type="domain" description="NAD(P)-binding" evidence="1">
    <location>
        <begin position="9"/>
        <end position="119"/>
    </location>
</feature>
<dbReference type="PANTHER" id="PTHR12126">
    <property type="entry name" value="NADH-UBIQUINONE OXIDOREDUCTASE 39 KDA SUBUNIT-RELATED"/>
    <property type="match status" value="1"/>
</dbReference>
<keyword evidence="3" id="KW-1185">Reference proteome</keyword>
<dbReference type="SUPFAM" id="SSF51735">
    <property type="entry name" value="NAD(P)-binding Rossmann-fold domains"/>
    <property type="match status" value="1"/>
</dbReference>
<proteinExistence type="predicted"/>
<dbReference type="InterPro" id="IPR016040">
    <property type="entry name" value="NAD(P)-bd_dom"/>
</dbReference>
<dbReference type="Pfam" id="PF13460">
    <property type="entry name" value="NAD_binding_10"/>
    <property type="match status" value="1"/>
</dbReference>
<reference evidence="2 3" key="1">
    <citation type="submission" date="2018-07" db="EMBL/GenBank/DDBJ databases">
        <title>Genomic Encyclopedia of Type Strains, Phase IV (KMG-IV): sequencing the most valuable type-strain genomes for metagenomic binning, comparative biology and taxonomic classification.</title>
        <authorList>
            <person name="Goeker M."/>
        </authorList>
    </citation>
    <scope>NUCLEOTIDE SEQUENCE [LARGE SCALE GENOMIC DNA]</scope>
    <source>
        <strain evidence="2 3">DSM 4134</strain>
    </source>
</reference>
<sequence length="460" mass="52032">MKPTVAIAGATGFIGRWFIEKYADTYQIIALSRREMESSIREKVTWRKVDMYSLSSTVKALEGSDYALYLVHSMQPSTRLNQGSFEDTDLLLADNFARAAEQVGIQQIIFMGGILPKEKSDFSRHLRSRYETEVTLGARKPALTALRAGIVVGPGGSSFQIVEKLVKRLPVMLCPKWTKSETQPIALDDVLKITDYCLGNSEAYDEAIEIGGGSVTTYMEMMQTTARLMGKNRAIFPVPFFSLGLSKLWVALFSDSSTTFVSPLIESLRHTMTVSEHPLIKKMGINYQPFEDAVKDAIQNSNNLPKLPKGKPTRKTANTVRSVQRLPNPSRKTAIEVAEEYLDWLPKSFKHLLSVSKKGEFVTFKLIGISLLTLQYVHDRSDEKRQVFYITGGALARRTDYGWLEFRSVLDGEYIIGAIHEFVPRLPWFIYRYTQAILHLWVMKRFAKHLGSFSKETQVA</sequence>
<dbReference type="Proteomes" id="UP000256779">
    <property type="component" value="Unassembled WGS sequence"/>
</dbReference>
<dbReference type="Gene3D" id="3.40.50.720">
    <property type="entry name" value="NAD(P)-binding Rossmann-like Domain"/>
    <property type="match status" value="1"/>
</dbReference>